<proteinExistence type="predicted"/>
<dbReference type="PANTHER" id="PTHR46401:SF2">
    <property type="entry name" value="GLYCOSYLTRANSFERASE WBBK-RELATED"/>
    <property type="match status" value="1"/>
</dbReference>
<dbReference type="RefSeq" id="WP_090121315.1">
    <property type="nucleotide sequence ID" value="NZ_FNNJ01000002.1"/>
</dbReference>
<evidence type="ECO:0000313" key="4">
    <source>
        <dbReference type="EMBL" id="SDW86648.1"/>
    </source>
</evidence>
<dbReference type="GO" id="GO:0009103">
    <property type="term" value="P:lipopolysaccharide biosynthetic process"/>
    <property type="evidence" value="ECO:0007669"/>
    <property type="project" value="TreeGrafter"/>
</dbReference>
<dbReference type="PANTHER" id="PTHR46401">
    <property type="entry name" value="GLYCOSYLTRANSFERASE WBBK-RELATED"/>
    <property type="match status" value="1"/>
</dbReference>
<protein>
    <submittedName>
        <fullName evidence="4">Glycosyl transferases group 1</fullName>
    </submittedName>
</protein>
<dbReference type="EMBL" id="FNNJ01000002">
    <property type="protein sequence ID" value="SDW86648.1"/>
    <property type="molecule type" value="Genomic_DNA"/>
</dbReference>
<dbReference type="InterPro" id="IPR001296">
    <property type="entry name" value="Glyco_trans_1"/>
</dbReference>
<keyword evidence="5" id="KW-1185">Reference proteome</keyword>
<name>A0A1H2X1J3_9FLAO</name>
<evidence type="ECO:0000256" key="1">
    <source>
        <dbReference type="ARBA" id="ARBA00022679"/>
    </source>
</evidence>
<dbReference type="Proteomes" id="UP000199595">
    <property type="component" value="Unassembled WGS sequence"/>
</dbReference>
<reference evidence="4 5" key="1">
    <citation type="submission" date="2016-10" db="EMBL/GenBank/DDBJ databases">
        <authorList>
            <person name="de Groot N.N."/>
        </authorList>
    </citation>
    <scope>NUCLEOTIDE SEQUENCE [LARGE SCALE GENOMIC DNA]</scope>
    <source>
        <strain evidence="4 5">DSM 24956</strain>
    </source>
</reference>
<organism evidence="4 5">
    <name type="scientific">Lutibacter oricola</name>
    <dbReference type="NCBI Taxonomy" id="762486"/>
    <lineage>
        <taxon>Bacteria</taxon>
        <taxon>Pseudomonadati</taxon>
        <taxon>Bacteroidota</taxon>
        <taxon>Flavobacteriia</taxon>
        <taxon>Flavobacteriales</taxon>
        <taxon>Flavobacteriaceae</taxon>
        <taxon>Lutibacter</taxon>
    </lineage>
</organism>
<dbReference type="Pfam" id="PF00534">
    <property type="entry name" value="Glycos_transf_1"/>
    <property type="match status" value="1"/>
</dbReference>
<dbReference type="CDD" id="cd03801">
    <property type="entry name" value="GT4_PimA-like"/>
    <property type="match status" value="1"/>
</dbReference>
<dbReference type="Gene3D" id="3.40.50.2000">
    <property type="entry name" value="Glycogen Phosphorylase B"/>
    <property type="match status" value="1"/>
</dbReference>
<feature type="domain" description="Glycosyl transferase family 1" evidence="3">
    <location>
        <begin position="360"/>
        <end position="512"/>
    </location>
</feature>
<dbReference type="SUPFAM" id="SSF53756">
    <property type="entry name" value="UDP-Glycosyltransferase/glycogen phosphorylase"/>
    <property type="match status" value="1"/>
</dbReference>
<dbReference type="STRING" id="762486.SAMN05444411_102342"/>
<dbReference type="AlphaFoldDB" id="A0A1H2X1J3"/>
<evidence type="ECO:0000256" key="2">
    <source>
        <dbReference type="SAM" id="MobiDB-lite"/>
    </source>
</evidence>
<feature type="compositionally biased region" description="Basic and acidic residues" evidence="2">
    <location>
        <begin position="336"/>
        <end position="349"/>
    </location>
</feature>
<feature type="region of interest" description="Disordered" evidence="2">
    <location>
        <begin position="302"/>
        <end position="325"/>
    </location>
</feature>
<accession>A0A1H2X1J3</accession>
<keyword evidence="1 4" id="KW-0808">Transferase</keyword>
<evidence type="ECO:0000259" key="3">
    <source>
        <dbReference type="Pfam" id="PF00534"/>
    </source>
</evidence>
<sequence>MKFTIITHAEHKLKQDYIYAYEPYVKEMNLWLKFVDEVEIVAPVSTKEISKIDTRYKCHSERSEGSVTKKAEMLNQVKHDGMVVALPCNDEIKCHSECNEESVNRNIRCKSINLNKIPSFNITSTKNSLNALFKIPSILWEIYKAMQGADHIHLRCPGNIGLLGCLVQVLFPSKPKTVKYAGNWDPKSKQPLSYKFQKWIVSNTFLSKNCKVLVYGNWPNQSKNIIPFFTASYSEKEIEEVEIKTLRHCGSNCHSVLDTESLESEQQISNRVGNDEFGRHSVLNTVSLGSDDEMLKQVQHDESERYTQLDKTARHPRLDLGSHELEQKKQISNRVGNDEKKNLDKSVTERSRSEIYGTLNPIKFLFVGGFTKGKQPLLSVKVVHELFKKSYKVTLEMYGDGLEKNYVENYIKEHNLEKIIKLHGNQPKGIVKEAYQQAHFLVFISKSEGWPKVVAEAMFWGCVPISSNVSCVSSMLGDGERGSIVNPAIEEIVEEITSYFKSPTVYQQKAKKAMDWSRTYTLEKFEREIGKLLKSFP</sequence>
<feature type="region of interest" description="Disordered" evidence="2">
    <location>
        <begin position="330"/>
        <end position="349"/>
    </location>
</feature>
<evidence type="ECO:0000313" key="5">
    <source>
        <dbReference type="Proteomes" id="UP000199595"/>
    </source>
</evidence>
<dbReference type="GO" id="GO:0016757">
    <property type="term" value="F:glycosyltransferase activity"/>
    <property type="evidence" value="ECO:0007669"/>
    <property type="project" value="InterPro"/>
</dbReference>
<gene>
    <name evidence="4" type="ORF">SAMN05444411_102342</name>
</gene>
<dbReference type="OrthoDB" id="1395864at2"/>